<feature type="compositionally biased region" description="Basic and acidic residues" evidence="3">
    <location>
        <begin position="287"/>
        <end position="307"/>
    </location>
</feature>
<feature type="compositionally biased region" description="Basic and acidic residues" evidence="3">
    <location>
        <begin position="108"/>
        <end position="137"/>
    </location>
</feature>
<evidence type="ECO:0000256" key="2">
    <source>
        <dbReference type="ARBA" id="ARBA00023054"/>
    </source>
</evidence>
<dbReference type="EMBL" id="LBMM01002041">
    <property type="protein sequence ID" value="KMQ95363.1"/>
    <property type="molecule type" value="Genomic_DNA"/>
</dbReference>
<dbReference type="PANTHER" id="PTHR31938">
    <property type="entry name" value="NUCLEAR SPECKLE SPLICING REGULATORY PROTEIN 1"/>
    <property type="match status" value="1"/>
</dbReference>
<feature type="region of interest" description="Disordered" evidence="3">
    <location>
        <begin position="191"/>
        <end position="307"/>
    </location>
</feature>
<protein>
    <submittedName>
        <fullName evidence="5">Coiled-coil domain-containing protein 55</fullName>
    </submittedName>
</protein>
<dbReference type="InterPro" id="IPR042816">
    <property type="entry name" value="Nsrp1"/>
</dbReference>
<dbReference type="Pfam" id="PF09745">
    <property type="entry name" value="NSRP1_N"/>
    <property type="match status" value="1"/>
</dbReference>
<dbReference type="AlphaFoldDB" id="A0A0J7KYJ2"/>
<feature type="region of interest" description="Disordered" evidence="3">
    <location>
        <begin position="78"/>
        <end position="137"/>
    </location>
</feature>
<sequence>MAANKQYGLLLPKKQPQKTTPRLGNVFGDDNASDEDDGTDWVRKALKAESEKNKMKKQTKLDIQRALNEDPTIYQYDEVYDDMERSKSQSDVGKEKEKKPRYIQKLLKTAERRKKEQEHRVERMVQKEREEEGEMYADKESFVTSAYKAKLEEFKKMEEEEARMSRLEAIGDVTKQQDMSGFYRHLYEQTIDHKSEINEDKSDRIEESNVEQKEKKNSTSSTSEREENTTANKTANETDEIPRAVVRSKKSRQYRQRAIETYESDSETETSKEELKQDQNIVSSMSKDTDKSEIQEPEEKKQKLDKHNVNTVENIIDVKDKDLNAKDLKIPQDSKKIDPEDEVESEKKPVEKKDRSSIWIKRTVGPLFEEALQRYYARKAKRLTAVN</sequence>
<dbReference type="PaxDb" id="67767-A0A0J7KYJ2"/>
<feature type="domain" description="Nuclear speckle splicing regulatory protein 1 N-terminal" evidence="4">
    <location>
        <begin position="61"/>
        <end position="176"/>
    </location>
</feature>
<keyword evidence="2" id="KW-0175">Coiled coil</keyword>
<evidence type="ECO:0000259" key="4">
    <source>
        <dbReference type="Pfam" id="PF09745"/>
    </source>
</evidence>
<evidence type="ECO:0000256" key="1">
    <source>
        <dbReference type="ARBA" id="ARBA00010126"/>
    </source>
</evidence>
<gene>
    <name evidence="5" type="ORF">RF55_4428</name>
</gene>
<comment type="caution">
    <text evidence="5">The sequence shown here is derived from an EMBL/GenBank/DDBJ whole genome shotgun (WGS) entry which is preliminary data.</text>
</comment>
<dbReference type="PANTHER" id="PTHR31938:SF4">
    <property type="entry name" value="NUCLEAR SPECKLE SPLICING REGULATORY PROTEIN 1"/>
    <property type="match status" value="1"/>
</dbReference>
<feature type="compositionally biased region" description="Basic and acidic residues" evidence="3">
    <location>
        <begin position="191"/>
        <end position="228"/>
    </location>
</feature>
<dbReference type="STRING" id="67767.A0A0J7KYJ2"/>
<dbReference type="Proteomes" id="UP000036403">
    <property type="component" value="Unassembled WGS sequence"/>
</dbReference>
<reference evidence="5 6" key="1">
    <citation type="submission" date="2015-04" db="EMBL/GenBank/DDBJ databases">
        <title>Lasius niger genome sequencing.</title>
        <authorList>
            <person name="Konorov E.A."/>
            <person name="Nikitin M.A."/>
            <person name="Kirill M.V."/>
            <person name="Chang P."/>
        </authorList>
    </citation>
    <scope>NUCLEOTIDE SEQUENCE [LARGE SCALE GENOMIC DNA]</scope>
    <source>
        <tissue evidence="5">Whole</tissue>
    </source>
</reference>
<keyword evidence="6" id="KW-1185">Reference proteome</keyword>
<feature type="compositionally biased region" description="Basic and acidic residues" evidence="3">
    <location>
        <begin position="325"/>
        <end position="338"/>
    </location>
</feature>
<feature type="region of interest" description="Disordered" evidence="3">
    <location>
        <begin position="325"/>
        <end position="355"/>
    </location>
</feature>
<evidence type="ECO:0000256" key="3">
    <source>
        <dbReference type="SAM" id="MobiDB-lite"/>
    </source>
</evidence>
<evidence type="ECO:0000313" key="5">
    <source>
        <dbReference type="EMBL" id="KMQ95363.1"/>
    </source>
</evidence>
<comment type="similarity">
    <text evidence="1">Belongs to the NSRP1 family.</text>
</comment>
<name>A0A0J7KYJ2_LASNI</name>
<accession>A0A0J7KYJ2</accession>
<feature type="compositionally biased region" description="Basic and acidic residues" evidence="3">
    <location>
        <begin position="82"/>
        <end position="100"/>
    </location>
</feature>
<dbReference type="GO" id="GO:0000381">
    <property type="term" value="P:regulation of alternative mRNA splicing, via spliceosome"/>
    <property type="evidence" value="ECO:0007669"/>
    <property type="project" value="InterPro"/>
</dbReference>
<organism evidence="5 6">
    <name type="scientific">Lasius niger</name>
    <name type="common">Black garden ant</name>
    <dbReference type="NCBI Taxonomy" id="67767"/>
    <lineage>
        <taxon>Eukaryota</taxon>
        <taxon>Metazoa</taxon>
        <taxon>Ecdysozoa</taxon>
        <taxon>Arthropoda</taxon>
        <taxon>Hexapoda</taxon>
        <taxon>Insecta</taxon>
        <taxon>Pterygota</taxon>
        <taxon>Neoptera</taxon>
        <taxon>Endopterygota</taxon>
        <taxon>Hymenoptera</taxon>
        <taxon>Apocrita</taxon>
        <taxon>Aculeata</taxon>
        <taxon>Formicoidea</taxon>
        <taxon>Formicidae</taxon>
        <taxon>Formicinae</taxon>
        <taxon>Lasius</taxon>
        <taxon>Lasius</taxon>
    </lineage>
</organism>
<feature type="compositionally biased region" description="Basic and acidic residues" evidence="3">
    <location>
        <begin position="345"/>
        <end position="355"/>
    </location>
</feature>
<dbReference type="InterPro" id="IPR018612">
    <property type="entry name" value="NSRP1_N"/>
</dbReference>
<feature type="region of interest" description="Disordered" evidence="3">
    <location>
        <begin position="1"/>
        <end position="38"/>
    </location>
</feature>
<dbReference type="OrthoDB" id="446635at2759"/>
<feature type="compositionally biased region" description="Basic residues" evidence="3">
    <location>
        <begin position="246"/>
        <end position="255"/>
    </location>
</feature>
<proteinExistence type="inferred from homology"/>
<evidence type="ECO:0000313" key="6">
    <source>
        <dbReference type="Proteomes" id="UP000036403"/>
    </source>
</evidence>